<dbReference type="PANTHER" id="PTHR47466">
    <property type="match status" value="1"/>
</dbReference>
<keyword evidence="4" id="KW-0732">Signal</keyword>
<dbReference type="CDD" id="cd04275">
    <property type="entry name" value="ZnMc_pappalysin_like"/>
    <property type="match status" value="1"/>
</dbReference>
<accession>A0A067LX06</accession>
<evidence type="ECO:0000256" key="3">
    <source>
        <dbReference type="ARBA" id="ARBA00022723"/>
    </source>
</evidence>
<dbReference type="SUPFAM" id="SSF55486">
    <property type="entry name" value="Metalloproteases ('zincins'), catalytic domain"/>
    <property type="match status" value="1"/>
</dbReference>
<keyword evidence="7" id="KW-0482">Metalloprotease</keyword>
<evidence type="ECO:0000256" key="2">
    <source>
        <dbReference type="ARBA" id="ARBA00022670"/>
    </source>
</evidence>
<dbReference type="GO" id="GO:0006508">
    <property type="term" value="P:proteolysis"/>
    <property type="evidence" value="ECO:0007669"/>
    <property type="project" value="UniProtKB-KW"/>
</dbReference>
<dbReference type="PANTHER" id="PTHR47466:SF1">
    <property type="entry name" value="METALLOPROTEASE MEP1 (AFU_ORTHOLOGUE AFUA_1G07730)-RELATED"/>
    <property type="match status" value="1"/>
</dbReference>
<dbReference type="Gene3D" id="3.40.390.10">
    <property type="entry name" value="Collagenase (Catalytic Domain)"/>
    <property type="match status" value="1"/>
</dbReference>
<evidence type="ECO:0000313" key="11">
    <source>
        <dbReference type="Proteomes" id="UP000027195"/>
    </source>
</evidence>
<protein>
    <recommendedName>
        <fullName evidence="9">Peptidase M43 pregnancy-associated plasma-A domain-containing protein</fullName>
    </recommendedName>
</protein>
<dbReference type="EMBL" id="KL198101">
    <property type="protein sequence ID" value="KDQ07744.1"/>
    <property type="molecule type" value="Genomic_DNA"/>
</dbReference>
<dbReference type="STRING" id="930990.A0A067LX06"/>
<dbReference type="GO" id="GO:0046872">
    <property type="term" value="F:metal ion binding"/>
    <property type="evidence" value="ECO:0007669"/>
    <property type="project" value="UniProtKB-KW"/>
</dbReference>
<evidence type="ECO:0000256" key="7">
    <source>
        <dbReference type="ARBA" id="ARBA00023049"/>
    </source>
</evidence>
<organism evidence="10 11">
    <name type="scientific">Botryobasidium botryosum (strain FD-172 SS1)</name>
    <dbReference type="NCBI Taxonomy" id="930990"/>
    <lineage>
        <taxon>Eukaryota</taxon>
        <taxon>Fungi</taxon>
        <taxon>Dikarya</taxon>
        <taxon>Basidiomycota</taxon>
        <taxon>Agaricomycotina</taxon>
        <taxon>Agaricomycetes</taxon>
        <taxon>Cantharellales</taxon>
        <taxon>Botryobasidiaceae</taxon>
        <taxon>Botryobasidium</taxon>
    </lineage>
</organism>
<dbReference type="InterPro" id="IPR008754">
    <property type="entry name" value="Peptidase_M43"/>
</dbReference>
<evidence type="ECO:0000256" key="5">
    <source>
        <dbReference type="ARBA" id="ARBA00022801"/>
    </source>
</evidence>
<evidence type="ECO:0000259" key="9">
    <source>
        <dbReference type="Pfam" id="PF05572"/>
    </source>
</evidence>
<evidence type="ECO:0000256" key="1">
    <source>
        <dbReference type="ARBA" id="ARBA00008721"/>
    </source>
</evidence>
<dbReference type="Proteomes" id="UP000027195">
    <property type="component" value="Unassembled WGS sequence"/>
</dbReference>
<dbReference type="MEROPS" id="M43.008"/>
<proteinExistence type="inferred from homology"/>
<evidence type="ECO:0000256" key="6">
    <source>
        <dbReference type="ARBA" id="ARBA00022833"/>
    </source>
</evidence>
<keyword evidence="11" id="KW-1185">Reference proteome</keyword>
<dbReference type="OrthoDB" id="536211at2759"/>
<reference evidence="11" key="1">
    <citation type="journal article" date="2014" name="Proc. Natl. Acad. Sci. U.S.A.">
        <title>Extensive sampling of basidiomycete genomes demonstrates inadequacy of the white-rot/brown-rot paradigm for wood decay fungi.</title>
        <authorList>
            <person name="Riley R."/>
            <person name="Salamov A.A."/>
            <person name="Brown D.W."/>
            <person name="Nagy L.G."/>
            <person name="Floudas D."/>
            <person name="Held B.W."/>
            <person name="Levasseur A."/>
            <person name="Lombard V."/>
            <person name="Morin E."/>
            <person name="Otillar R."/>
            <person name="Lindquist E.A."/>
            <person name="Sun H."/>
            <person name="LaButti K.M."/>
            <person name="Schmutz J."/>
            <person name="Jabbour D."/>
            <person name="Luo H."/>
            <person name="Baker S.E."/>
            <person name="Pisabarro A.G."/>
            <person name="Walton J.D."/>
            <person name="Blanchette R.A."/>
            <person name="Henrissat B."/>
            <person name="Martin F."/>
            <person name="Cullen D."/>
            <person name="Hibbett D.S."/>
            <person name="Grigoriev I.V."/>
        </authorList>
    </citation>
    <scope>NUCLEOTIDE SEQUENCE [LARGE SCALE GENOMIC DNA]</scope>
    <source>
        <strain evidence="11">FD-172 SS1</strain>
    </source>
</reference>
<keyword evidence="5" id="KW-0378">Hydrolase</keyword>
<keyword evidence="8" id="KW-1015">Disulfide bond</keyword>
<dbReference type="AlphaFoldDB" id="A0A067LX06"/>
<gene>
    <name evidence="10" type="ORF">BOTBODRAFT_119606</name>
</gene>
<name>A0A067LX06_BOTB1</name>
<evidence type="ECO:0000256" key="8">
    <source>
        <dbReference type="ARBA" id="ARBA00023157"/>
    </source>
</evidence>
<keyword evidence="2" id="KW-0645">Protease</keyword>
<dbReference type="HOGENOM" id="CLU_048726_2_0_1"/>
<comment type="similarity">
    <text evidence="1">Belongs to the peptidase M43B family.</text>
</comment>
<keyword evidence="6" id="KW-0862">Zinc</keyword>
<dbReference type="GO" id="GO:0008237">
    <property type="term" value="F:metallopeptidase activity"/>
    <property type="evidence" value="ECO:0007669"/>
    <property type="project" value="UniProtKB-KW"/>
</dbReference>
<evidence type="ECO:0000256" key="4">
    <source>
        <dbReference type="ARBA" id="ARBA00022729"/>
    </source>
</evidence>
<keyword evidence="3" id="KW-0479">Metal-binding</keyword>
<dbReference type="Pfam" id="PF05572">
    <property type="entry name" value="Peptidase_M43"/>
    <property type="match status" value="1"/>
</dbReference>
<sequence length="231" mass="24657">MNTTIQVYWHVITANGTVAGGNVSDSQIASNIDVVNKDYARSGISWKLAGTTRTQNSAWFNNVAPDDFEQTDMKTKLRKGDAKTLNVYTVGFTTGSAKGLLGYSTFPMSYKDAPLDDGVVILFSSLPGGSTSGFNLGKTLTHEVGHWVGLYHTFEGGCNTPGDYVDDTPYEASPASGCPTGRDTCTGTNGEGVDPSALLSSSMDYSVDSCMTEFTAGQLARMNAQVSQYRF</sequence>
<evidence type="ECO:0000313" key="10">
    <source>
        <dbReference type="EMBL" id="KDQ07744.1"/>
    </source>
</evidence>
<dbReference type="InterPro" id="IPR024079">
    <property type="entry name" value="MetalloPept_cat_dom_sf"/>
</dbReference>
<dbReference type="InParanoid" id="A0A067LX06"/>
<feature type="domain" description="Peptidase M43 pregnancy-associated plasma-A" evidence="9">
    <location>
        <begin position="133"/>
        <end position="226"/>
    </location>
</feature>